<organism evidence="4 5">
    <name type="scientific">Cypionkella sinensis</name>
    <dbReference type="NCBI Taxonomy" id="1756043"/>
    <lineage>
        <taxon>Bacteria</taxon>
        <taxon>Pseudomonadati</taxon>
        <taxon>Pseudomonadota</taxon>
        <taxon>Alphaproteobacteria</taxon>
        <taxon>Rhodobacterales</taxon>
        <taxon>Paracoccaceae</taxon>
        <taxon>Cypionkella</taxon>
    </lineage>
</organism>
<comment type="caution">
    <text evidence="4">The sequence shown here is derived from an EMBL/GenBank/DDBJ whole genome shotgun (WGS) entry which is preliminary data.</text>
</comment>
<evidence type="ECO:0000313" key="4">
    <source>
        <dbReference type="EMBL" id="MFC3180960.1"/>
    </source>
</evidence>
<evidence type="ECO:0000256" key="2">
    <source>
        <dbReference type="SAM" id="SignalP"/>
    </source>
</evidence>
<sequence length="294" mass="29714">MTGLAMQRWMVAVAVAAFLTGCQEGNGPLAAKTPAGGAAQGAAPATSKSVKLVDRDVEDPSIFQTTDQALWDGRPSLGGVWVASPDAKDPERVILRNTANGKFVIGALFRRELDNPGPKLQISSDAAAALGLLAGEPGKVSVTALRREEAAKSAPDATKPILDAPETVATETLDPIPGAAAPTKPAKGGKPTAPPIATVPASGKPATAAPAPAPAAPKAPAASGKGGLIQVGIFSVEANAKRAADQLKAAGITADIRSESAQGKSFWSVTARGDKALMGKIKQAGFKDAYFLKG</sequence>
<feature type="signal peptide" evidence="2">
    <location>
        <begin position="1"/>
        <end position="16"/>
    </location>
</feature>
<dbReference type="SUPFAM" id="SSF110997">
    <property type="entry name" value="Sporulation related repeat"/>
    <property type="match status" value="1"/>
</dbReference>
<reference evidence="5" key="1">
    <citation type="journal article" date="2019" name="Int. J. Syst. Evol. Microbiol.">
        <title>The Global Catalogue of Microorganisms (GCM) 10K type strain sequencing project: providing services to taxonomists for standard genome sequencing and annotation.</title>
        <authorList>
            <consortium name="The Broad Institute Genomics Platform"/>
            <consortium name="The Broad Institute Genome Sequencing Center for Infectious Disease"/>
            <person name="Wu L."/>
            <person name="Ma J."/>
        </authorList>
    </citation>
    <scope>NUCLEOTIDE SEQUENCE [LARGE SCALE GENOMIC DNA]</scope>
    <source>
        <strain evidence="5">KCTC 52039</strain>
    </source>
</reference>
<proteinExistence type="predicted"/>
<feature type="chain" id="PRO_5045730497" evidence="2">
    <location>
        <begin position="17"/>
        <end position="294"/>
    </location>
</feature>
<feature type="compositionally biased region" description="Low complexity" evidence="1">
    <location>
        <begin position="200"/>
        <end position="210"/>
    </location>
</feature>
<evidence type="ECO:0000259" key="3">
    <source>
        <dbReference type="Pfam" id="PF05036"/>
    </source>
</evidence>
<keyword evidence="5" id="KW-1185">Reference proteome</keyword>
<gene>
    <name evidence="4" type="ORF">ACFOGH_08165</name>
</gene>
<dbReference type="InterPro" id="IPR036680">
    <property type="entry name" value="SPOR-like_sf"/>
</dbReference>
<dbReference type="EMBL" id="JBHRTO010000001">
    <property type="protein sequence ID" value="MFC3180960.1"/>
    <property type="molecule type" value="Genomic_DNA"/>
</dbReference>
<feature type="domain" description="SPOR" evidence="3">
    <location>
        <begin position="225"/>
        <end position="271"/>
    </location>
</feature>
<evidence type="ECO:0000313" key="5">
    <source>
        <dbReference type="Proteomes" id="UP001595547"/>
    </source>
</evidence>
<evidence type="ECO:0000256" key="1">
    <source>
        <dbReference type="SAM" id="MobiDB-lite"/>
    </source>
</evidence>
<keyword evidence="2" id="KW-0732">Signal</keyword>
<dbReference type="RefSeq" id="WP_380072577.1">
    <property type="nucleotide sequence ID" value="NZ_JBHRTO010000001.1"/>
</dbReference>
<dbReference type="Pfam" id="PF05036">
    <property type="entry name" value="SPOR"/>
    <property type="match status" value="1"/>
</dbReference>
<dbReference type="InterPro" id="IPR007730">
    <property type="entry name" value="SPOR-like_dom"/>
</dbReference>
<feature type="region of interest" description="Disordered" evidence="1">
    <location>
        <begin position="174"/>
        <end position="222"/>
    </location>
</feature>
<dbReference type="Proteomes" id="UP001595547">
    <property type="component" value="Unassembled WGS sequence"/>
</dbReference>
<feature type="compositionally biased region" description="Low complexity" evidence="1">
    <location>
        <begin position="175"/>
        <end position="191"/>
    </location>
</feature>
<name>A0ABV7IZX1_9RHOB</name>
<protein>
    <submittedName>
        <fullName evidence="4">SPOR domain-containing protein</fullName>
    </submittedName>
</protein>
<accession>A0ABV7IZX1</accession>